<name>A0A8B2NKV9_9HYPH</name>
<evidence type="ECO:0000313" key="1">
    <source>
        <dbReference type="EMBL" id="RAH99190.1"/>
    </source>
</evidence>
<dbReference type="RefSeq" id="WP_111349253.1">
    <property type="nucleotide sequence ID" value="NZ_QHHQ01000005.1"/>
</dbReference>
<keyword evidence="2" id="KW-1185">Reference proteome</keyword>
<sequence>MDFSAAIAAQLAGDVVRVDALVEFQFASETIRLWNGFGQLTTSDAKTWEGLSGLGSISGIDQSINGSAPTQTFTVSGVDSRFAARAKGAQAEYYRQPVLTYLQFFDEDWQTLDAPFAVAFRQMDTIKARREMTDDGPVFTVSVAAETPFITRRRPPNGYFTDRHQKLIDPTDLGLAYTAGIDGKSILFPDW</sequence>
<evidence type="ECO:0000313" key="2">
    <source>
        <dbReference type="Proteomes" id="UP000249590"/>
    </source>
</evidence>
<accession>A0A8B2NKV9</accession>
<dbReference type="OrthoDB" id="7768569at2"/>
<comment type="caution">
    <text evidence="1">The sequence shown here is derived from an EMBL/GenBank/DDBJ whole genome shotgun (WGS) entry which is preliminary data.</text>
</comment>
<proteinExistence type="predicted"/>
<gene>
    <name evidence="1" type="ORF">DLJ53_21835</name>
</gene>
<dbReference type="AlphaFoldDB" id="A0A8B2NKV9"/>
<protein>
    <submittedName>
        <fullName evidence="1">Uncharacterized protein</fullName>
    </submittedName>
</protein>
<dbReference type="EMBL" id="QHHQ01000005">
    <property type="protein sequence ID" value="RAH99190.1"/>
    <property type="molecule type" value="Genomic_DNA"/>
</dbReference>
<dbReference type="Proteomes" id="UP000249590">
    <property type="component" value="Unassembled WGS sequence"/>
</dbReference>
<organism evidence="1 2">
    <name type="scientific">Acuticoccus sediminis</name>
    <dbReference type="NCBI Taxonomy" id="2184697"/>
    <lineage>
        <taxon>Bacteria</taxon>
        <taxon>Pseudomonadati</taxon>
        <taxon>Pseudomonadota</taxon>
        <taxon>Alphaproteobacteria</taxon>
        <taxon>Hyphomicrobiales</taxon>
        <taxon>Amorphaceae</taxon>
        <taxon>Acuticoccus</taxon>
    </lineage>
</organism>
<reference evidence="1 2" key="1">
    <citation type="submission" date="2018-05" db="EMBL/GenBank/DDBJ databases">
        <title>Acuticoccus sediminis sp. nov., isolated from deep-sea sediment of Indian Ocean.</title>
        <authorList>
            <person name="Liu X."/>
            <person name="Lai Q."/>
            <person name="Du Y."/>
            <person name="Sun F."/>
            <person name="Zhang X."/>
            <person name="Wang S."/>
            <person name="Shao Z."/>
        </authorList>
    </citation>
    <scope>NUCLEOTIDE SEQUENCE [LARGE SCALE GENOMIC DNA]</scope>
    <source>
        <strain evidence="1 2">PTG4-2</strain>
    </source>
</reference>